<dbReference type="Pfam" id="PF00155">
    <property type="entry name" value="Aminotran_1_2"/>
    <property type="match status" value="1"/>
</dbReference>
<dbReference type="InterPro" id="IPR015421">
    <property type="entry name" value="PyrdxlP-dep_Trfase_major"/>
</dbReference>
<feature type="domain" description="Aminotransferase class I/classII large" evidence="6">
    <location>
        <begin position="25"/>
        <end position="375"/>
    </location>
</feature>
<dbReference type="InterPro" id="IPR051798">
    <property type="entry name" value="Class-II_PLP-Dep_Aminotrans"/>
</dbReference>
<dbReference type="CDD" id="cd00609">
    <property type="entry name" value="AAT_like"/>
    <property type="match status" value="1"/>
</dbReference>
<dbReference type="SUPFAM" id="SSF53383">
    <property type="entry name" value="PLP-dependent transferases"/>
    <property type="match status" value="1"/>
</dbReference>
<gene>
    <name evidence="7" type="primary">patB_2</name>
    <name evidence="7" type="ORF">EHSB41UT_02445</name>
</gene>
<dbReference type="OrthoDB" id="3224382at2"/>
<evidence type="ECO:0000256" key="3">
    <source>
        <dbReference type="ARBA" id="ARBA00022898"/>
    </source>
</evidence>
<evidence type="ECO:0000256" key="1">
    <source>
        <dbReference type="ARBA" id="ARBA00001933"/>
    </source>
</evidence>
<dbReference type="InterPro" id="IPR015424">
    <property type="entry name" value="PyrdxlP-dep_Trfase"/>
</dbReference>
<keyword evidence="8" id="KW-1185">Reference proteome</keyword>
<dbReference type="EC" id="4.4.1.13" evidence="2"/>
<evidence type="ECO:0000313" key="8">
    <source>
        <dbReference type="Proteomes" id="UP000196573"/>
    </source>
</evidence>
<dbReference type="InterPro" id="IPR004839">
    <property type="entry name" value="Aminotransferase_I/II_large"/>
</dbReference>
<dbReference type="GO" id="GO:0030170">
    <property type="term" value="F:pyridoxal phosphate binding"/>
    <property type="evidence" value="ECO:0007669"/>
    <property type="project" value="InterPro"/>
</dbReference>
<dbReference type="PANTHER" id="PTHR43525">
    <property type="entry name" value="PROTEIN MALY"/>
    <property type="match status" value="1"/>
</dbReference>
<dbReference type="AlphaFoldDB" id="A0A1X7AK86"/>
<accession>A0A1X7AK86</accession>
<protein>
    <recommendedName>
        <fullName evidence="2">cysteine-S-conjugate beta-lyase</fullName>
        <ecNumber evidence="2">4.4.1.13</ecNumber>
    </recommendedName>
</protein>
<reference evidence="7 8" key="1">
    <citation type="submission" date="2017-03" db="EMBL/GenBank/DDBJ databases">
        <authorList>
            <person name="Afonso C.L."/>
            <person name="Miller P.J."/>
            <person name="Scott M.A."/>
            <person name="Spackman E."/>
            <person name="Goraichik I."/>
            <person name="Dimitrov K.M."/>
            <person name="Suarez D.L."/>
            <person name="Swayne D.E."/>
        </authorList>
    </citation>
    <scope>NUCLEOTIDE SEQUENCE [LARGE SCALE GENOMIC DNA]</scope>
    <source>
        <strain evidence="7">SB41UT1</strain>
    </source>
</reference>
<proteinExistence type="inferred from homology"/>
<evidence type="ECO:0000313" key="7">
    <source>
        <dbReference type="EMBL" id="SMA47521.1"/>
    </source>
</evidence>
<dbReference type="PANTHER" id="PTHR43525:SF1">
    <property type="entry name" value="PROTEIN MALY"/>
    <property type="match status" value="1"/>
</dbReference>
<keyword evidence="4 7" id="KW-0456">Lyase</keyword>
<dbReference type="InterPro" id="IPR015422">
    <property type="entry name" value="PyrdxlP-dep_Trfase_small"/>
</dbReference>
<dbReference type="EMBL" id="FWPT01000005">
    <property type="protein sequence ID" value="SMA47521.1"/>
    <property type="molecule type" value="Genomic_DNA"/>
</dbReference>
<sequence>MTFIFDQVMDRSHTDSAKWELYGPDVLPLWIADMDFATAPVITEALHQRISHGIYGYTQPGKDLEQLIVDRCRERYQWEIQAEWIVWLPNLVSALHIATRAYTTSDESVIAPVPVYHHFLIAPKNADRELVQLNWTDRDGVPVLDLEELDARLARQESKEPRLLLLCNPHNPNGRVLSQAELQELEQFCQKHNLIICSDEIHCDLILDKEVRHTPFASLSDFAREHTVTLMSASKTFNLAGFASAYAIIPNAELRARFQQVRDGIVPPPDMLGFIAAKAAYSEGGDWHEALLEYLRGNHDYLLQAINAIPGLTMKPLQGTYLAWIDTSALGLDDPQAFFLEAGVGLNAGAVFGDKDYVRLNFACPRSVLEEAVGRMAAAIAARG</sequence>
<name>A0A1X7AK86_9GAMM</name>
<organism evidence="7 8">
    <name type="scientific">Parendozoicomonas haliclonae</name>
    <dbReference type="NCBI Taxonomy" id="1960125"/>
    <lineage>
        <taxon>Bacteria</taxon>
        <taxon>Pseudomonadati</taxon>
        <taxon>Pseudomonadota</taxon>
        <taxon>Gammaproteobacteria</taxon>
        <taxon>Oceanospirillales</taxon>
        <taxon>Endozoicomonadaceae</taxon>
        <taxon>Parendozoicomonas</taxon>
    </lineage>
</organism>
<comment type="cofactor">
    <cofactor evidence="1">
        <name>pyridoxal 5'-phosphate</name>
        <dbReference type="ChEBI" id="CHEBI:597326"/>
    </cofactor>
</comment>
<dbReference type="RefSeq" id="WP_087110251.1">
    <property type="nucleotide sequence ID" value="NZ_CBCSCN010000003.1"/>
</dbReference>
<dbReference type="NCBIfam" id="TIGR04350">
    <property type="entry name" value="C_S_lyase_PatB"/>
    <property type="match status" value="1"/>
</dbReference>
<evidence type="ECO:0000259" key="6">
    <source>
        <dbReference type="Pfam" id="PF00155"/>
    </source>
</evidence>
<evidence type="ECO:0000256" key="2">
    <source>
        <dbReference type="ARBA" id="ARBA00012224"/>
    </source>
</evidence>
<dbReference type="Gene3D" id="3.90.1150.10">
    <property type="entry name" value="Aspartate Aminotransferase, domain 1"/>
    <property type="match status" value="1"/>
</dbReference>
<dbReference type="GO" id="GO:0047804">
    <property type="term" value="F:cysteine-S-conjugate beta-lyase activity"/>
    <property type="evidence" value="ECO:0007669"/>
    <property type="project" value="UniProtKB-EC"/>
</dbReference>
<dbReference type="Proteomes" id="UP000196573">
    <property type="component" value="Unassembled WGS sequence"/>
</dbReference>
<dbReference type="InterPro" id="IPR027619">
    <property type="entry name" value="C-S_lyase_PatB-like"/>
</dbReference>
<dbReference type="Gene3D" id="3.40.640.10">
    <property type="entry name" value="Type I PLP-dependent aspartate aminotransferase-like (Major domain)"/>
    <property type="match status" value="1"/>
</dbReference>
<comment type="similarity">
    <text evidence="5">Belongs to the class-II pyridoxal-phosphate-dependent aminotransferase family. MalY/PatB cystathionine beta-lyase subfamily.</text>
</comment>
<keyword evidence="3" id="KW-0663">Pyridoxal phosphate</keyword>
<evidence type="ECO:0000256" key="5">
    <source>
        <dbReference type="ARBA" id="ARBA00037974"/>
    </source>
</evidence>
<evidence type="ECO:0000256" key="4">
    <source>
        <dbReference type="ARBA" id="ARBA00023239"/>
    </source>
</evidence>